<evidence type="ECO:0000256" key="1">
    <source>
        <dbReference type="SAM" id="MobiDB-lite"/>
    </source>
</evidence>
<comment type="caution">
    <text evidence="2">The sequence shown here is derived from an EMBL/GenBank/DDBJ whole genome shotgun (WGS) entry which is preliminary data.</text>
</comment>
<dbReference type="EMBL" id="LJIJ01000428">
    <property type="protein sequence ID" value="ODM97593.1"/>
    <property type="molecule type" value="Genomic_DNA"/>
</dbReference>
<dbReference type="AlphaFoldDB" id="A0A1D2MX20"/>
<reference evidence="2 3" key="1">
    <citation type="journal article" date="2016" name="Genome Biol. Evol.">
        <title>Gene Family Evolution Reflects Adaptation to Soil Environmental Stressors in the Genome of the Collembolan Orchesella cincta.</title>
        <authorList>
            <person name="Faddeeva-Vakhrusheva A."/>
            <person name="Derks M.F."/>
            <person name="Anvar S.Y."/>
            <person name="Agamennone V."/>
            <person name="Suring W."/>
            <person name="Smit S."/>
            <person name="van Straalen N.M."/>
            <person name="Roelofs D."/>
        </authorList>
    </citation>
    <scope>NUCLEOTIDE SEQUENCE [LARGE SCALE GENOMIC DNA]</scope>
    <source>
        <tissue evidence="2">Mixed pool</tissue>
    </source>
</reference>
<protein>
    <submittedName>
        <fullName evidence="2">Uncharacterized protein</fullName>
    </submittedName>
</protein>
<proteinExistence type="predicted"/>
<evidence type="ECO:0000313" key="2">
    <source>
        <dbReference type="EMBL" id="ODM97593.1"/>
    </source>
</evidence>
<dbReference type="Proteomes" id="UP000094527">
    <property type="component" value="Unassembled WGS sequence"/>
</dbReference>
<organism evidence="2 3">
    <name type="scientific">Orchesella cincta</name>
    <name type="common">Springtail</name>
    <name type="synonym">Podura cincta</name>
    <dbReference type="NCBI Taxonomy" id="48709"/>
    <lineage>
        <taxon>Eukaryota</taxon>
        <taxon>Metazoa</taxon>
        <taxon>Ecdysozoa</taxon>
        <taxon>Arthropoda</taxon>
        <taxon>Hexapoda</taxon>
        <taxon>Collembola</taxon>
        <taxon>Entomobryomorpha</taxon>
        <taxon>Entomobryoidea</taxon>
        <taxon>Orchesellidae</taxon>
        <taxon>Orchesellinae</taxon>
        <taxon>Orchesella</taxon>
    </lineage>
</organism>
<feature type="region of interest" description="Disordered" evidence="1">
    <location>
        <begin position="1"/>
        <end position="43"/>
    </location>
</feature>
<name>A0A1D2MX20_ORCCI</name>
<gene>
    <name evidence="2" type="ORF">Ocin01_09073</name>
</gene>
<accession>A0A1D2MX20</accession>
<keyword evidence="3" id="KW-1185">Reference proteome</keyword>
<sequence length="70" mass="8313">MNQHTTETSIPYPAFKNHLNTHYPTPTRNNQQQRRRPTAVTHSTLQEYKTHPTRILFMCIRELFCTSLLT</sequence>
<evidence type="ECO:0000313" key="3">
    <source>
        <dbReference type="Proteomes" id="UP000094527"/>
    </source>
</evidence>